<dbReference type="EMBL" id="QEKH01000005">
    <property type="protein sequence ID" value="PVY44708.1"/>
    <property type="molecule type" value="Genomic_DNA"/>
</dbReference>
<dbReference type="InterPro" id="IPR005502">
    <property type="entry name" value="Ribosyl_crysJ1"/>
</dbReference>
<comment type="caution">
    <text evidence="1">The sequence shown here is derived from an EMBL/GenBank/DDBJ whole genome shotgun (WGS) entry which is preliminary data.</text>
</comment>
<keyword evidence="1" id="KW-0378">Hydrolase</keyword>
<keyword evidence="2" id="KW-1185">Reference proteome</keyword>
<organism evidence="1 2">
    <name type="scientific">Victivallis vadensis</name>
    <dbReference type="NCBI Taxonomy" id="172901"/>
    <lineage>
        <taxon>Bacteria</taxon>
        <taxon>Pseudomonadati</taxon>
        <taxon>Lentisphaerota</taxon>
        <taxon>Lentisphaeria</taxon>
        <taxon>Victivallales</taxon>
        <taxon>Victivallaceae</taxon>
        <taxon>Victivallis</taxon>
    </lineage>
</organism>
<dbReference type="Pfam" id="PF03747">
    <property type="entry name" value="ADP_ribosyl_GH"/>
    <property type="match status" value="1"/>
</dbReference>
<dbReference type="GO" id="GO:0016787">
    <property type="term" value="F:hydrolase activity"/>
    <property type="evidence" value="ECO:0007669"/>
    <property type="project" value="UniProtKB-KW"/>
</dbReference>
<dbReference type="RefSeq" id="WP_116883034.1">
    <property type="nucleotide sequence ID" value="NZ_CABMMC010000003.1"/>
</dbReference>
<protein>
    <submittedName>
        <fullName evidence="1">ADP-ribosylglycohydrolase</fullName>
    </submittedName>
</protein>
<proteinExistence type="predicted"/>
<dbReference type="AlphaFoldDB" id="A0A2U1B7V1"/>
<evidence type="ECO:0000313" key="2">
    <source>
        <dbReference type="Proteomes" id="UP000245959"/>
    </source>
</evidence>
<name>A0A2U1B7V1_9BACT</name>
<sequence length="640" mass="71699">MNYQTYFDKVYGCWLGKCVCGSIGAPLEGCKQAFDYRFQPEFWRITEPNDDLELQILWLNVLEEIGLDFDSDDLAQAFLNHVPYNPGEYAYFKRNFRRGIHPPVSGSYNNHFYHQGMGCCIRAEIWACLAAGDPGLAGRICRLDGQIDHSEESVYSEAFIAAMEAAAFVEDDLQKLIDAGLAVIPAASRLARLIADTRRFCREEPDWRGVRERIIRDYGHPDCTNMFENIGITLTALLMGDGDMERTTMIALNSGFDTDCTCGIAGAVLGIIRGAEKLRKDYGMEDTGYVTNFELHRRSDRIEDLAADIARLTLEAERFWNRKLKVTEIPAGVEAFRLPTRKRDFRFEVEYRGMPVIAAGGEAECVLKIFNLSDRFREGVLTLTGSEAFRFEYEADVRIEAGGSAGIPVRVRHLEPHRILDGDLIRAEFGGTVFLFGFAAAVPWQVYGPFWGNFATVPQVKLGEESYLRHIPQGGFNNNCTAIRNYHLNMRAGLDLVGLDEAALAAGTLELPPHGRVNAVDDLIPVDQVFGFQGPAVFYLVSEFVTKEDGKIGISIGRTSPLVFWLDGRELARAEFETYLTPENINLDPVDLPAGKHRAVFKVARQSDTTKLSINYKAAFRPGERMDAHVVGWEFLDGTE</sequence>
<dbReference type="Proteomes" id="UP000245959">
    <property type="component" value="Unassembled WGS sequence"/>
</dbReference>
<accession>A0A2U1B7V1</accession>
<dbReference type="SUPFAM" id="SSF101478">
    <property type="entry name" value="ADP-ribosylglycohydrolase"/>
    <property type="match status" value="1"/>
</dbReference>
<dbReference type="Gene3D" id="1.10.4080.10">
    <property type="entry name" value="ADP-ribosylation/Crystallin J1"/>
    <property type="match status" value="1"/>
</dbReference>
<dbReference type="InterPro" id="IPR036705">
    <property type="entry name" value="Ribosyl_crysJ1_sf"/>
</dbReference>
<gene>
    <name evidence="1" type="ORF">C8D82_10537</name>
</gene>
<dbReference type="GeneID" id="78294356"/>
<dbReference type="OrthoDB" id="9761704at2"/>
<evidence type="ECO:0000313" key="1">
    <source>
        <dbReference type="EMBL" id="PVY44708.1"/>
    </source>
</evidence>
<reference evidence="1 2" key="1">
    <citation type="submission" date="2018-04" db="EMBL/GenBank/DDBJ databases">
        <title>Genomic Encyclopedia of Type Strains, Phase IV (KMG-IV): sequencing the most valuable type-strain genomes for metagenomic binning, comparative biology and taxonomic classification.</title>
        <authorList>
            <person name="Goeker M."/>
        </authorList>
    </citation>
    <scope>NUCLEOTIDE SEQUENCE [LARGE SCALE GENOMIC DNA]</scope>
    <source>
        <strain evidence="1 2">DSM 14823</strain>
    </source>
</reference>